<comment type="cofactor">
    <cofactor evidence="1">
        <name>Mg(2+)</name>
        <dbReference type="ChEBI" id="CHEBI:18420"/>
    </cofactor>
</comment>
<dbReference type="PANTHER" id="PTHR43046">
    <property type="entry name" value="GDP-MANNOSE MANNOSYL HYDROLASE"/>
    <property type="match status" value="1"/>
</dbReference>
<name>A0A840A3R8_9CAUL</name>
<dbReference type="EMBL" id="JACIDK010000003">
    <property type="protein sequence ID" value="MBB3891937.1"/>
    <property type="molecule type" value="Genomic_DNA"/>
</dbReference>
<evidence type="ECO:0000313" key="6">
    <source>
        <dbReference type="Proteomes" id="UP000530564"/>
    </source>
</evidence>
<evidence type="ECO:0000256" key="3">
    <source>
        <dbReference type="ARBA" id="ARBA00022842"/>
    </source>
</evidence>
<keyword evidence="6" id="KW-1185">Reference proteome</keyword>
<dbReference type="PROSITE" id="PS51462">
    <property type="entry name" value="NUDIX"/>
    <property type="match status" value="1"/>
</dbReference>
<dbReference type="SUPFAM" id="SSF55811">
    <property type="entry name" value="Nudix"/>
    <property type="match status" value="1"/>
</dbReference>
<evidence type="ECO:0000259" key="4">
    <source>
        <dbReference type="PROSITE" id="PS51462"/>
    </source>
</evidence>
<evidence type="ECO:0000256" key="1">
    <source>
        <dbReference type="ARBA" id="ARBA00001946"/>
    </source>
</evidence>
<protein>
    <submittedName>
        <fullName evidence="5">8-oxo-dGTP pyrophosphatase MutT (NUDIX family)</fullName>
    </submittedName>
</protein>
<dbReference type="Gene3D" id="3.90.79.10">
    <property type="entry name" value="Nucleoside Triphosphate Pyrophosphohydrolase"/>
    <property type="match status" value="1"/>
</dbReference>
<dbReference type="AlphaFoldDB" id="A0A840A3R8"/>
<accession>A0A840A3R8</accession>
<reference evidence="5 6" key="1">
    <citation type="submission" date="2020-08" db="EMBL/GenBank/DDBJ databases">
        <title>Genomic Encyclopedia of Type Strains, Phase IV (KMG-IV): sequencing the most valuable type-strain genomes for metagenomic binning, comparative biology and taxonomic classification.</title>
        <authorList>
            <person name="Goeker M."/>
        </authorList>
    </citation>
    <scope>NUCLEOTIDE SEQUENCE [LARGE SCALE GENOMIC DNA]</scope>
    <source>
        <strain evidence="5 6">DSM 21793</strain>
    </source>
</reference>
<dbReference type="CDD" id="cd04685">
    <property type="entry name" value="NUDIX_Hydrolase"/>
    <property type="match status" value="1"/>
</dbReference>
<keyword evidence="2" id="KW-0378">Hydrolase</keyword>
<dbReference type="PROSITE" id="PS00893">
    <property type="entry name" value="NUDIX_BOX"/>
    <property type="match status" value="1"/>
</dbReference>
<comment type="caution">
    <text evidence="5">The sequence shown here is derived from an EMBL/GenBank/DDBJ whole genome shotgun (WGS) entry which is preliminary data.</text>
</comment>
<dbReference type="RefSeq" id="WP_183773471.1">
    <property type="nucleotide sequence ID" value="NZ_JACIDK010000003.1"/>
</dbReference>
<evidence type="ECO:0000313" key="5">
    <source>
        <dbReference type="EMBL" id="MBB3891937.1"/>
    </source>
</evidence>
<evidence type="ECO:0000256" key="2">
    <source>
        <dbReference type="ARBA" id="ARBA00022801"/>
    </source>
</evidence>
<dbReference type="Proteomes" id="UP000530564">
    <property type="component" value="Unassembled WGS sequence"/>
</dbReference>
<gene>
    <name evidence="5" type="ORF">GGQ61_002665</name>
</gene>
<dbReference type="GO" id="GO:0016787">
    <property type="term" value="F:hydrolase activity"/>
    <property type="evidence" value="ECO:0007669"/>
    <property type="project" value="UniProtKB-KW"/>
</dbReference>
<proteinExistence type="predicted"/>
<sequence>MRERPTARVLLFDDSGRILLLKGRLPNRPAHTSSWFTVGGGVEPGETLIEAALREIAEETGFVEGVELGPIVWVRESVSALVTGETVRFKESYIVARCRGGEPTRDGWEQYERDLIDDIRWWSLDEIAATSDRIWPERFCELIGAAARGEHPDEPLVISVD</sequence>
<feature type="domain" description="Nudix hydrolase" evidence="4">
    <location>
        <begin position="2"/>
        <end position="147"/>
    </location>
</feature>
<dbReference type="InterPro" id="IPR000086">
    <property type="entry name" value="NUDIX_hydrolase_dom"/>
</dbReference>
<dbReference type="InterPro" id="IPR020084">
    <property type="entry name" value="NUDIX_hydrolase_CS"/>
</dbReference>
<dbReference type="PANTHER" id="PTHR43046:SF12">
    <property type="entry name" value="GDP-MANNOSE MANNOSYL HYDROLASE"/>
    <property type="match status" value="1"/>
</dbReference>
<organism evidence="5 6">
    <name type="scientific">Phenylobacterium haematophilum</name>
    <dbReference type="NCBI Taxonomy" id="98513"/>
    <lineage>
        <taxon>Bacteria</taxon>
        <taxon>Pseudomonadati</taxon>
        <taxon>Pseudomonadota</taxon>
        <taxon>Alphaproteobacteria</taxon>
        <taxon>Caulobacterales</taxon>
        <taxon>Caulobacteraceae</taxon>
        <taxon>Phenylobacterium</taxon>
    </lineage>
</organism>
<keyword evidence="3" id="KW-0460">Magnesium</keyword>
<dbReference type="Pfam" id="PF00293">
    <property type="entry name" value="NUDIX"/>
    <property type="match status" value="1"/>
</dbReference>
<dbReference type="InterPro" id="IPR015797">
    <property type="entry name" value="NUDIX_hydrolase-like_dom_sf"/>
</dbReference>